<dbReference type="InterPro" id="IPR012475">
    <property type="entry name" value="Fungal_lectin"/>
</dbReference>
<dbReference type="Pfam" id="PF07938">
    <property type="entry name" value="Fungal_lectin"/>
    <property type="match status" value="1"/>
</dbReference>
<feature type="region of interest" description="Disordered" evidence="2">
    <location>
        <begin position="96"/>
        <end position="142"/>
    </location>
</feature>
<feature type="compositionally biased region" description="Low complexity" evidence="2">
    <location>
        <begin position="125"/>
        <end position="136"/>
    </location>
</feature>
<feature type="compositionally biased region" description="Basic and acidic residues" evidence="2">
    <location>
        <begin position="39"/>
        <end position="51"/>
    </location>
</feature>
<evidence type="ECO:0000256" key="2">
    <source>
        <dbReference type="SAM" id="MobiDB-lite"/>
    </source>
</evidence>
<keyword evidence="5" id="KW-1185">Reference proteome</keyword>
<protein>
    <submittedName>
        <fullName evidence="4">Uncharacterized protein</fullName>
    </submittedName>
</protein>
<gene>
    <name evidence="4" type="ORF">B9Z19DRAFT_1068978</name>
</gene>
<organism evidence="4 5">
    <name type="scientific">Tuber borchii</name>
    <name type="common">White truffle</name>
    <dbReference type="NCBI Taxonomy" id="42251"/>
    <lineage>
        <taxon>Eukaryota</taxon>
        <taxon>Fungi</taxon>
        <taxon>Dikarya</taxon>
        <taxon>Ascomycota</taxon>
        <taxon>Pezizomycotina</taxon>
        <taxon>Pezizomycetes</taxon>
        <taxon>Pezizales</taxon>
        <taxon>Tuberaceae</taxon>
        <taxon>Tuber</taxon>
    </lineage>
</organism>
<name>A0A2T6ZDA0_TUBBO</name>
<dbReference type="Proteomes" id="UP000244722">
    <property type="component" value="Unassembled WGS sequence"/>
</dbReference>
<evidence type="ECO:0000313" key="4">
    <source>
        <dbReference type="EMBL" id="PUU73453.1"/>
    </source>
</evidence>
<keyword evidence="3" id="KW-1133">Transmembrane helix</keyword>
<dbReference type="Gene3D" id="2.120.10.70">
    <property type="entry name" value="Fucose-specific lectin"/>
    <property type="match status" value="1"/>
</dbReference>
<evidence type="ECO:0000313" key="5">
    <source>
        <dbReference type="Proteomes" id="UP000244722"/>
    </source>
</evidence>
<feature type="transmembrane region" description="Helical" evidence="3">
    <location>
        <begin position="70"/>
        <end position="93"/>
    </location>
</feature>
<dbReference type="OrthoDB" id="407298at2759"/>
<comment type="similarity">
    <text evidence="1">Belongs to the fungal fucose-specific lectin family.</text>
</comment>
<evidence type="ECO:0000256" key="3">
    <source>
        <dbReference type="SAM" id="Phobius"/>
    </source>
</evidence>
<feature type="compositionally biased region" description="Polar residues" evidence="2">
    <location>
        <begin position="99"/>
        <end position="122"/>
    </location>
</feature>
<dbReference type="AlphaFoldDB" id="A0A2T6ZDA0"/>
<dbReference type="SUPFAM" id="SSF89372">
    <property type="entry name" value="Fucose-specific lectin"/>
    <property type="match status" value="1"/>
</dbReference>
<accession>A0A2T6ZDA0</accession>
<proteinExistence type="inferred from homology"/>
<sequence>MSSEQPIVYQDFQSAPEAVNLNLPSEYDTSPEVLQIPEPESRPGDIQKEPDLNIGHKQPKGKIWGMKRKTFMIVLGIVILLIIAVAAGVGGGVGATAAKSDNNNGQGSSTPIYSSRLPTPTSDHPPVVTVTTSYSSPPTPTPIRQNTPLAAVNWNTSNLNIQLFYKHTDGSIRLQENSGLEWGEQSPQITKPKDNSGFAAIGWLEGEVRQVRVYTASENNALTESVWNSSSKLWYDQDISTGRGIAPLAAGSQLTAYTWFENGTHQIRVYYQGQDGYIREAVFDNTKGWSKGDSPTIQDFPRAKNGTGLAIVSFPDTNEREAKLYYQNMDGKLVSYDYKPAATWVQSWQNSTVDHGSVSDGTYLTAVAGILATGELVLRIYFIQDGKLVETWWTRKAGWVSWNMHDAAAPGISAVSYSGEHVYVFFQDKAEYLSAFSLNRDPNSVWNFTAII</sequence>
<evidence type="ECO:0000256" key="1">
    <source>
        <dbReference type="ARBA" id="ARBA00009042"/>
    </source>
</evidence>
<keyword evidence="3" id="KW-0472">Membrane</keyword>
<reference evidence="4 5" key="1">
    <citation type="submission" date="2017-04" db="EMBL/GenBank/DDBJ databases">
        <title>Draft genome sequence of Tuber borchii Vittad., a whitish edible truffle.</title>
        <authorList>
            <consortium name="DOE Joint Genome Institute"/>
            <person name="Murat C."/>
            <person name="Kuo A."/>
            <person name="Barry K.W."/>
            <person name="Clum A."/>
            <person name="Dockter R.B."/>
            <person name="Fauchery L."/>
            <person name="Iotti M."/>
            <person name="Kohler A."/>
            <person name="Labutti K."/>
            <person name="Lindquist E.A."/>
            <person name="Lipzen A."/>
            <person name="Ohm R.A."/>
            <person name="Wang M."/>
            <person name="Grigoriev I.V."/>
            <person name="Zambonelli A."/>
            <person name="Martin F.M."/>
        </authorList>
    </citation>
    <scope>NUCLEOTIDE SEQUENCE [LARGE SCALE GENOMIC DNA]</scope>
    <source>
        <strain evidence="4 5">Tbo3840</strain>
    </source>
</reference>
<dbReference type="EMBL" id="NESQ01000375">
    <property type="protein sequence ID" value="PUU73453.1"/>
    <property type="molecule type" value="Genomic_DNA"/>
</dbReference>
<keyword evidence="3" id="KW-0812">Transmembrane</keyword>
<feature type="region of interest" description="Disordered" evidence="2">
    <location>
        <begin position="32"/>
        <end position="57"/>
    </location>
</feature>
<comment type="caution">
    <text evidence="4">The sequence shown here is derived from an EMBL/GenBank/DDBJ whole genome shotgun (WGS) entry which is preliminary data.</text>
</comment>